<feature type="domain" description="Isochorismatase-like" evidence="2">
    <location>
        <begin position="15"/>
        <end position="144"/>
    </location>
</feature>
<dbReference type="Proteomes" id="UP001235939">
    <property type="component" value="Chromosome 07"/>
</dbReference>
<evidence type="ECO:0000259" key="2">
    <source>
        <dbReference type="Pfam" id="PF00857"/>
    </source>
</evidence>
<dbReference type="InterPro" id="IPR000868">
    <property type="entry name" value="Isochorismatase-like_dom"/>
</dbReference>
<dbReference type="SUPFAM" id="SSF52499">
    <property type="entry name" value="Isochorismatase-like hydrolases"/>
    <property type="match status" value="1"/>
</dbReference>
<reference evidence="3 4" key="1">
    <citation type="submission" date="2022-01" db="EMBL/GenBank/DDBJ databases">
        <title>A chromosomal length assembly of Cordylochernes scorpioides.</title>
        <authorList>
            <person name="Zeh D."/>
            <person name="Zeh J."/>
        </authorList>
    </citation>
    <scope>NUCLEOTIDE SEQUENCE [LARGE SCALE GENOMIC DNA]</scope>
    <source>
        <strain evidence="3">IN4F17</strain>
        <tissue evidence="3">Whole Body</tissue>
    </source>
</reference>
<dbReference type="EMBL" id="CP092869">
    <property type="protein sequence ID" value="UYV69778.1"/>
    <property type="molecule type" value="Genomic_DNA"/>
</dbReference>
<dbReference type="PANTHER" id="PTHR14119:SF3">
    <property type="entry name" value="ISOCHORISMATASE DOMAIN-CONTAINING PROTEIN 2"/>
    <property type="match status" value="1"/>
</dbReference>
<evidence type="ECO:0000256" key="1">
    <source>
        <dbReference type="ARBA" id="ARBA00006336"/>
    </source>
</evidence>
<dbReference type="InterPro" id="IPR050993">
    <property type="entry name" value="Isochorismatase_domain"/>
</dbReference>
<dbReference type="Gene3D" id="3.40.50.850">
    <property type="entry name" value="Isochorismatase-like"/>
    <property type="match status" value="1"/>
</dbReference>
<comment type="similarity">
    <text evidence="1">Belongs to the isochorismatase family.</text>
</comment>
<proteinExistence type="inferred from homology"/>
<accession>A0ABY6KPV1</accession>
<sequence length="147" mass="16476">MSVSKRLGMLSTKNSCLFLCDMQEKFRSYIKYFNEIVSVSSRLLRAAKILDMPVIITEQYPKGLGNTVPELGIGEYPDLVPHIKTQFSMMVPEVVDLLKMKPEINSVILCGIESHVCIQGTCLSLLRSGYDVHIVTDACSSRTMVDR</sequence>
<name>A0ABY6KPV1_9ARAC</name>
<evidence type="ECO:0000313" key="4">
    <source>
        <dbReference type="Proteomes" id="UP001235939"/>
    </source>
</evidence>
<dbReference type="InterPro" id="IPR036380">
    <property type="entry name" value="Isochorismatase-like_sf"/>
</dbReference>
<evidence type="ECO:0000313" key="3">
    <source>
        <dbReference type="EMBL" id="UYV69778.1"/>
    </source>
</evidence>
<dbReference type="PANTHER" id="PTHR14119">
    <property type="entry name" value="HYDROLASE"/>
    <property type="match status" value="1"/>
</dbReference>
<keyword evidence="4" id="KW-1185">Reference proteome</keyword>
<dbReference type="Pfam" id="PF00857">
    <property type="entry name" value="Isochorismatase"/>
    <property type="match status" value="1"/>
</dbReference>
<organism evidence="3 4">
    <name type="scientific">Cordylochernes scorpioides</name>
    <dbReference type="NCBI Taxonomy" id="51811"/>
    <lineage>
        <taxon>Eukaryota</taxon>
        <taxon>Metazoa</taxon>
        <taxon>Ecdysozoa</taxon>
        <taxon>Arthropoda</taxon>
        <taxon>Chelicerata</taxon>
        <taxon>Arachnida</taxon>
        <taxon>Pseudoscorpiones</taxon>
        <taxon>Cheliferoidea</taxon>
        <taxon>Chernetidae</taxon>
        <taxon>Cordylochernes</taxon>
    </lineage>
</organism>
<protein>
    <submittedName>
        <fullName evidence="3">ISOC2</fullName>
    </submittedName>
</protein>
<gene>
    <name evidence="3" type="ORF">LAZ67_7000715</name>
</gene>